<feature type="compositionally biased region" description="Low complexity" evidence="1">
    <location>
        <begin position="27"/>
        <end position="66"/>
    </location>
</feature>
<protein>
    <submittedName>
        <fullName evidence="2">Uncharacterized protein</fullName>
    </submittedName>
</protein>
<reference evidence="2 3" key="1">
    <citation type="submission" date="2018-08" db="EMBL/GenBank/DDBJ databases">
        <title>Genomic investigation of the strawberry pathogen Phytophthora fragariae indicates pathogenicity is determined by transcriptional variation in three key races.</title>
        <authorList>
            <person name="Adams T.M."/>
            <person name="Armitage A.D."/>
            <person name="Sobczyk M.K."/>
            <person name="Bates H.J."/>
            <person name="Dunwell J.M."/>
            <person name="Nellist C.F."/>
            <person name="Harrison R.J."/>
        </authorList>
    </citation>
    <scope>NUCLEOTIDE SEQUENCE [LARGE SCALE GENOMIC DNA]</scope>
    <source>
        <strain evidence="2 3">SCRP333</strain>
    </source>
</reference>
<proteinExistence type="predicted"/>
<dbReference type="EMBL" id="QXFT01000545">
    <property type="protein sequence ID" value="KAE9341125.1"/>
    <property type="molecule type" value="Genomic_DNA"/>
</dbReference>
<gene>
    <name evidence="2" type="ORF">PR003_g10152</name>
</gene>
<name>A0A6A4FG67_9STRA</name>
<sequence>MASPRNDADDVASDDYRVAIWEELEQEPLPSLSTSSPPSSQPSSPVVSAGRSRSSSAPRVDPSSSPLGSVAPVASAKSLGGW</sequence>
<evidence type="ECO:0000313" key="3">
    <source>
        <dbReference type="Proteomes" id="UP000434957"/>
    </source>
</evidence>
<organism evidence="2 3">
    <name type="scientific">Phytophthora rubi</name>
    <dbReference type="NCBI Taxonomy" id="129364"/>
    <lineage>
        <taxon>Eukaryota</taxon>
        <taxon>Sar</taxon>
        <taxon>Stramenopiles</taxon>
        <taxon>Oomycota</taxon>
        <taxon>Peronosporomycetes</taxon>
        <taxon>Peronosporales</taxon>
        <taxon>Peronosporaceae</taxon>
        <taxon>Phytophthora</taxon>
    </lineage>
</organism>
<accession>A0A6A4FG67</accession>
<evidence type="ECO:0000313" key="2">
    <source>
        <dbReference type="EMBL" id="KAE9341125.1"/>
    </source>
</evidence>
<dbReference type="Proteomes" id="UP000434957">
    <property type="component" value="Unassembled WGS sequence"/>
</dbReference>
<feature type="region of interest" description="Disordered" evidence="1">
    <location>
        <begin position="1"/>
        <end position="82"/>
    </location>
</feature>
<dbReference type="AlphaFoldDB" id="A0A6A4FG67"/>
<comment type="caution">
    <text evidence="2">The sequence shown here is derived from an EMBL/GenBank/DDBJ whole genome shotgun (WGS) entry which is preliminary data.</text>
</comment>
<evidence type="ECO:0000256" key="1">
    <source>
        <dbReference type="SAM" id="MobiDB-lite"/>
    </source>
</evidence>
<keyword evidence="3" id="KW-1185">Reference proteome</keyword>